<feature type="DNA-binding region" description="H-T-H motif" evidence="2">
    <location>
        <begin position="25"/>
        <end position="44"/>
    </location>
</feature>
<dbReference type="PANTHER" id="PTHR30328:SF54">
    <property type="entry name" value="HTH-TYPE TRANSCRIPTIONAL REPRESSOR SCO4008"/>
    <property type="match status" value="1"/>
</dbReference>
<evidence type="ECO:0000256" key="2">
    <source>
        <dbReference type="PROSITE-ProRule" id="PRU00335"/>
    </source>
</evidence>
<dbReference type="InterPro" id="IPR050109">
    <property type="entry name" value="HTH-type_TetR-like_transc_reg"/>
</dbReference>
<dbReference type="RefSeq" id="WP_009136243.1">
    <property type="nucleotide sequence ID" value="NZ_JH594596.1"/>
</dbReference>
<dbReference type="EMBL" id="ADMC01000017">
    <property type="protein sequence ID" value="EHP48732.1"/>
    <property type="molecule type" value="Genomic_DNA"/>
</dbReference>
<dbReference type="Pfam" id="PF00440">
    <property type="entry name" value="TetR_N"/>
    <property type="match status" value="1"/>
</dbReference>
<protein>
    <recommendedName>
        <fullName evidence="3">HTH tetR-type domain-containing protein</fullName>
    </recommendedName>
</protein>
<accession>H1DFQ9</accession>
<dbReference type="InterPro" id="IPR001647">
    <property type="entry name" value="HTH_TetR"/>
</dbReference>
<dbReference type="PROSITE" id="PS50977">
    <property type="entry name" value="HTH_TETR_2"/>
    <property type="match status" value="1"/>
</dbReference>
<evidence type="ECO:0000313" key="5">
    <source>
        <dbReference type="Proteomes" id="UP000004892"/>
    </source>
</evidence>
<dbReference type="GeneID" id="98068682"/>
<dbReference type="Proteomes" id="UP000004892">
    <property type="component" value="Unassembled WGS sequence"/>
</dbReference>
<dbReference type="HOGENOM" id="CLU_069356_12_10_10"/>
<dbReference type="Gene3D" id="1.10.357.10">
    <property type="entry name" value="Tetracycline Repressor, domain 2"/>
    <property type="match status" value="1"/>
</dbReference>
<dbReference type="SUPFAM" id="SSF48498">
    <property type="entry name" value="Tetracyclin repressor-like, C-terminal domain"/>
    <property type="match status" value="1"/>
</dbReference>
<dbReference type="InterPro" id="IPR009057">
    <property type="entry name" value="Homeodomain-like_sf"/>
</dbReference>
<comment type="caution">
    <text evidence="4">The sequence shown here is derived from an EMBL/GenBank/DDBJ whole genome shotgun (WGS) entry which is preliminary data.</text>
</comment>
<dbReference type="SUPFAM" id="SSF46689">
    <property type="entry name" value="Homeodomain-like"/>
    <property type="match status" value="1"/>
</dbReference>
<dbReference type="PANTHER" id="PTHR30328">
    <property type="entry name" value="TRANSCRIPTIONAL REPRESSOR"/>
    <property type="match status" value="1"/>
</dbReference>
<dbReference type="Gene3D" id="1.10.10.60">
    <property type="entry name" value="Homeodomain-like"/>
    <property type="match status" value="1"/>
</dbReference>
<name>H1DFQ9_9BACT</name>
<dbReference type="AlphaFoldDB" id="H1DFQ9"/>
<keyword evidence="1 2" id="KW-0238">DNA-binding</keyword>
<dbReference type="InterPro" id="IPR036271">
    <property type="entry name" value="Tet_transcr_reg_TetR-rel_C_sf"/>
</dbReference>
<dbReference type="eggNOG" id="COG1309">
    <property type="taxonomic scope" value="Bacteria"/>
</dbReference>
<sequence>MSKTKNKIISVAKNLFREISVYKATMSDIASAAKMSRRTLYTHFKSKDELYKYVIEDEVNTINQILQKAADSKLPPERKLKLYILQHFGVIDSLVRNNRYIRYDFLFNNMRIEHLRKDIDRKEIDLLTGIVREGKEKGIFRVSDPVIFSQNLLLMFKSLEQAFILANRKDKNSRTILEYIDLMFYGIITH</sequence>
<dbReference type="PATRIC" id="fig|742817.3.peg.1161"/>
<evidence type="ECO:0000256" key="1">
    <source>
        <dbReference type="ARBA" id="ARBA00023125"/>
    </source>
</evidence>
<dbReference type="PRINTS" id="PR00455">
    <property type="entry name" value="HTHTETR"/>
</dbReference>
<proteinExistence type="predicted"/>
<organism evidence="4 5">
    <name type="scientific">Odoribacter laneus YIT 12061</name>
    <dbReference type="NCBI Taxonomy" id="742817"/>
    <lineage>
        <taxon>Bacteria</taxon>
        <taxon>Pseudomonadati</taxon>
        <taxon>Bacteroidota</taxon>
        <taxon>Bacteroidia</taxon>
        <taxon>Bacteroidales</taxon>
        <taxon>Odoribacteraceae</taxon>
        <taxon>Odoribacter</taxon>
    </lineage>
</organism>
<dbReference type="GO" id="GO:0003677">
    <property type="term" value="F:DNA binding"/>
    <property type="evidence" value="ECO:0007669"/>
    <property type="project" value="UniProtKB-UniRule"/>
</dbReference>
<evidence type="ECO:0000313" key="4">
    <source>
        <dbReference type="EMBL" id="EHP48732.1"/>
    </source>
</evidence>
<reference evidence="4 5" key="1">
    <citation type="submission" date="2012-01" db="EMBL/GenBank/DDBJ databases">
        <title>The Genome Sequence of Odoribacter laneus YIT 12061.</title>
        <authorList>
            <consortium name="The Broad Institute Genome Sequencing Platform"/>
            <person name="Earl A."/>
            <person name="Ward D."/>
            <person name="Feldgarden M."/>
            <person name="Gevers D."/>
            <person name="Morotomi M."/>
            <person name="Young S.K."/>
            <person name="Zeng Q."/>
            <person name="Gargeya S."/>
            <person name="Fitzgerald M."/>
            <person name="Haas B."/>
            <person name="Abouelleil A."/>
            <person name="Alvarado L."/>
            <person name="Arachchi H.M."/>
            <person name="Berlin A."/>
            <person name="Chapman S.B."/>
            <person name="Gearin G."/>
            <person name="Goldberg J."/>
            <person name="Griggs A."/>
            <person name="Gujja S."/>
            <person name="Hansen M."/>
            <person name="Heiman D."/>
            <person name="Howarth C."/>
            <person name="Larimer J."/>
            <person name="Lui A."/>
            <person name="MacDonald P.J.P."/>
            <person name="McCowen C."/>
            <person name="Montmayeur A."/>
            <person name="Murphy C."/>
            <person name="Neiman D."/>
            <person name="Pearson M."/>
            <person name="Priest M."/>
            <person name="Roberts A."/>
            <person name="Saif S."/>
            <person name="Shea T."/>
            <person name="Sisk P."/>
            <person name="Stolte C."/>
            <person name="Sykes S."/>
            <person name="Wortman J."/>
            <person name="Nusbaum C."/>
            <person name="Birren B."/>
        </authorList>
    </citation>
    <scope>NUCLEOTIDE SEQUENCE [LARGE SCALE GENOMIC DNA]</scope>
    <source>
        <strain evidence="4 5">YIT 12061</strain>
    </source>
</reference>
<evidence type="ECO:0000259" key="3">
    <source>
        <dbReference type="PROSITE" id="PS50977"/>
    </source>
</evidence>
<gene>
    <name evidence="4" type="ORF">HMPREF9449_01095</name>
</gene>
<feature type="domain" description="HTH tetR-type" evidence="3">
    <location>
        <begin position="2"/>
        <end position="62"/>
    </location>
</feature>
<keyword evidence="5" id="KW-1185">Reference proteome</keyword>